<keyword evidence="6" id="KW-0812">Transmembrane</keyword>
<dbReference type="InterPro" id="IPR021858">
    <property type="entry name" value="Fun_TF"/>
</dbReference>
<evidence type="ECO:0000256" key="2">
    <source>
        <dbReference type="ARBA" id="ARBA00023002"/>
    </source>
</evidence>
<evidence type="ECO:0000259" key="7">
    <source>
        <dbReference type="PROSITE" id="PS51349"/>
    </source>
</evidence>
<dbReference type="InterPro" id="IPR012133">
    <property type="entry name" value="Alpha-hydoxy_acid_DH_FMN"/>
</dbReference>
<keyword evidence="6" id="KW-0472">Membrane</keyword>
<dbReference type="InterPro" id="IPR037396">
    <property type="entry name" value="FMN_HAD"/>
</dbReference>
<evidence type="ECO:0000256" key="4">
    <source>
        <dbReference type="ARBA" id="ARBA00073420"/>
    </source>
</evidence>
<dbReference type="Gene3D" id="3.20.20.70">
    <property type="entry name" value="Aldolase class I"/>
    <property type="match status" value="1"/>
</dbReference>
<sequence length="680" mass="75227">MHDRDQDKTDFMHFSLSPTLYFPEALKTVGQLTLRADPSAASLSLLYSLMVISAFHLDRLSGAEAGAGYWWRIAESYQAKAMAHIQLSLRHEVVGPKKAKYKVLLMALLILVTACITNGKLVDARKHLLDAQRLIHVRGISKTNPSRKVQMLHAMFLYLRVMEEATFVYPISGQSEFFQNHLSPNEHPSSARYPSLAAHRWFSGSVEDGVPANFRELDDFFERSGPALRPLFARTYGVPESLVVLMSHITYLCCEVRQVRAQGGHPWAGFAEDYAKRCKVVEDLLNVDIAILVIIFIIIIAIVLATIPHLVKTVKSHLLALEGRKIAQGEAASASVLWPGFIAAVEALDHADFAELERRSQCDQRHLKDYYNEGAMDMISLRENEDAYNRYKIRPRVLVNVDKVDTSTHIFGTKVSFPLGLSPTAMHRLAHPDGELATSRAAAKHGICMGLSSYATESLENVAAQGAGNPYVMQMCVLKDREITKQLLRRAEAAGYKALFLSVDVPVLGLRLNEFRNKFVLPADMAYPNILSAGKDDLGGRHDYDATLEWETAIPWLRQNTKMQVWLKGVNTADDVVLAIRHGVDGVVVSNHGGRQLDGVPATLDALRECAPAAKGKIPIAVDGGIRRGSDIFKALALGADYCFAGRMALWGLSYKGQEGVELGIKILLNEFRITMALAG</sequence>
<feature type="transmembrane region" description="Helical" evidence="6">
    <location>
        <begin position="284"/>
        <end position="307"/>
    </location>
</feature>
<dbReference type="InterPro" id="IPR008259">
    <property type="entry name" value="FMN_hydac_DH_AS"/>
</dbReference>
<comment type="caution">
    <text evidence="8">The sequence shown here is derived from an EMBL/GenBank/DDBJ whole genome shotgun (WGS) entry which is preliminary data.</text>
</comment>
<evidence type="ECO:0000313" key="9">
    <source>
        <dbReference type="Proteomes" id="UP000034182"/>
    </source>
</evidence>
<name>A0A0G2H417_9PEZI</name>
<comment type="cofactor">
    <cofactor evidence="1">
        <name>FMN</name>
        <dbReference type="ChEBI" id="CHEBI:58210"/>
    </cofactor>
</comment>
<dbReference type="FunFam" id="3.20.20.70:FF:000056">
    <property type="entry name" value="hydroxyacid oxidase 2"/>
    <property type="match status" value="1"/>
</dbReference>
<keyword evidence="2" id="KW-0560">Oxidoreductase</keyword>
<evidence type="ECO:0000313" key="8">
    <source>
        <dbReference type="EMBL" id="KKY23510.1"/>
    </source>
</evidence>
<dbReference type="GO" id="GO:0005737">
    <property type="term" value="C:cytoplasm"/>
    <property type="evidence" value="ECO:0007669"/>
    <property type="project" value="UniProtKB-ARBA"/>
</dbReference>
<evidence type="ECO:0000256" key="5">
    <source>
        <dbReference type="ARBA" id="ARBA00083297"/>
    </source>
</evidence>
<protein>
    <recommendedName>
        <fullName evidence="4">Oxidase FUB9</fullName>
    </recommendedName>
    <alternativeName>
        <fullName evidence="5">Fusaric acid biosynthesis protein 9</fullName>
    </alternativeName>
</protein>
<dbReference type="InterPro" id="IPR013785">
    <property type="entry name" value="Aldolase_TIM"/>
</dbReference>
<dbReference type="PANTHER" id="PTHR10578">
    <property type="entry name" value="S -2-HYDROXY-ACID OXIDASE-RELATED"/>
    <property type="match status" value="1"/>
</dbReference>
<comment type="similarity">
    <text evidence="3">Belongs to the FMN-dependent alpha-hydroxy acid dehydrogenase family.</text>
</comment>
<dbReference type="Proteomes" id="UP000034182">
    <property type="component" value="Unassembled WGS sequence"/>
</dbReference>
<accession>A0A0G2H417</accession>
<keyword evidence="6" id="KW-1133">Transmembrane helix</keyword>
<dbReference type="PROSITE" id="PS00557">
    <property type="entry name" value="FMN_HYDROXY_ACID_DH_1"/>
    <property type="match status" value="1"/>
</dbReference>
<dbReference type="GO" id="GO:0010181">
    <property type="term" value="F:FMN binding"/>
    <property type="evidence" value="ECO:0007669"/>
    <property type="project" value="InterPro"/>
</dbReference>
<reference evidence="8 9" key="1">
    <citation type="submission" date="2015-03" db="EMBL/GenBank/DDBJ databases">
        <authorList>
            <person name="Morales-Cruz A."/>
            <person name="Amrine K.C."/>
            <person name="Cantu D."/>
        </authorList>
    </citation>
    <scope>NUCLEOTIDE SEQUENCE [LARGE SCALE GENOMIC DNA]</scope>
    <source>
        <strain evidence="8">DS831</strain>
    </source>
</reference>
<gene>
    <name evidence="8" type="ORF">UCDDS831_g02930</name>
</gene>
<evidence type="ECO:0000256" key="6">
    <source>
        <dbReference type="SAM" id="Phobius"/>
    </source>
</evidence>
<dbReference type="AlphaFoldDB" id="A0A0G2H417"/>
<dbReference type="SUPFAM" id="SSF51395">
    <property type="entry name" value="FMN-linked oxidoreductases"/>
    <property type="match status" value="1"/>
</dbReference>
<dbReference type="CDD" id="cd02809">
    <property type="entry name" value="alpha_hydroxyacid_oxid_FMN"/>
    <property type="match status" value="1"/>
</dbReference>
<dbReference type="PROSITE" id="PS51349">
    <property type="entry name" value="FMN_HYDROXY_ACID_DH_2"/>
    <property type="match status" value="1"/>
</dbReference>
<dbReference type="Pfam" id="PF01070">
    <property type="entry name" value="FMN_dh"/>
    <property type="match status" value="1"/>
</dbReference>
<evidence type="ECO:0000256" key="3">
    <source>
        <dbReference type="ARBA" id="ARBA00024042"/>
    </source>
</evidence>
<organism evidence="8 9">
    <name type="scientific">Diplodia seriata</name>
    <dbReference type="NCBI Taxonomy" id="420778"/>
    <lineage>
        <taxon>Eukaryota</taxon>
        <taxon>Fungi</taxon>
        <taxon>Dikarya</taxon>
        <taxon>Ascomycota</taxon>
        <taxon>Pezizomycotina</taxon>
        <taxon>Dothideomycetes</taxon>
        <taxon>Dothideomycetes incertae sedis</taxon>
        <taxon>Botryosphaeriales</taxon>
        <taxon>Botryosphaeriaceae</taxon>
        <taxon>Diplodia</taxon>
    </lineage>
</organism>
<dbReference type="PANTHER" id="PTHR10578:SF149">
    <property type="entry name" value="2-HYDROXYACID OXIDASE 2"/>
    <property type="match status" value="1"/>
</dbReference>
<proteinExistence type="inferred from homology"/>
<dbReference type="GO" id="GO:0016491">
    <property type="term" value="F:oxidoreductase activity"/>
    <property type="evidence" value="ECO:0007669"/>
    <property type="project" value="UniProtKB-KW"/>
</dbReference>
<reference evidence="8 9" key="2">
    <citation type="submission" date="2015-05" db="EMBL/GenBank/DDBJ databases">
        <title>Distinctive expansion of gene families associated with plant cell wall degradation and secondary metabolism in the genomes of grapevine trunk pathogens.</title>
        <authorList>
            <person name="Lawrence D.P."/>
            <person name="Travadon R."/>
            <person name="Rolshausen P.E."/>
            <person name="Baumgartner K."/>
        </authorList>
    </citation>
    <scope>NUCLEOTIDE SEQUENCE [LARGE SCALE GENOMIC DNA]</scope>
    <source>
        <strain evidence="8">DS831</strain>
    </source>
</reference>
<dbReference type="InterPro" id="IPR000262">
    <property type="entry name" value="FMN-dep_DH"/>
</dbReference>
<evidence type="ECO:0000256" key="1">
    <source>
        <dbReference type="ARBA" id="ARBA00001917"/>
    </source>
</evidence>
<dbReference type="EMBL" id="LAQI01000066">
    <property type="protein sequence ID" value="KKY23510.1"/>
    <property type="molecule type" value="Genomic_DNA"/>
</dbReference>
<feature type="transmembrane region" description="Helical" evidence="6">
    <location>
        <begin position="103"/>
        <end position="122"/>
    </location>
</feature>
<dbReference type="Pfam" id="PF11951">
    <property type="entry name" value="Fungal_trans_2"/>
    <property type="match status" value="1"/>
</dbReference>
<feature type="domain" description="FMN hydroxy acid dehydrogenase" evidence="7">
    <location>
        <begin position="344"/>
        <end position="680"/>
    </location>
</feature>